<dbReference type="EMBL" id="CP037901">
    <property type="protein sequence ID" value="QBP11776.1"/>
    <property type="molecule type" value="Genomic_DNA"/>
</dbReference>
<comment type="similarity">
    <text evidence="1">Belongs to the peptidase S8 family.</text>
</comment>
<dbReference type="GO" id="GO:0004252">
    <property type="term" value="F:serine-type endopeptidase activity"/>
    <property type="evidence" value="ECO:0007669"/>
    <property type="project" value="InterPro"/>
</dbReference>
<feature type="domain" description="Peptidase S8/S53" evidence="6">
    <location>
        <begin position="344"/>
        <end position="651"/>
    </location>
</feature>
<dbReference type="RefSeq" id="WP_017512228.1">
    <property type="nucleotide sequence ID" value="NZ_CP037901.1"/>
</dbReference>
<dbReference type="AlphaFoldDB" id="A0A482IV33"/>
<organism evidence="7 8">
    <name type="scientific">Cupriavidus metallidurans</name>
    <dbReference type="NCBI Taxonomy" id="119219"/>
    <lineage>
        <taxon>Bacteria</taxon>
        <taxon>Pseudomonadati</taxon>
        <taxon>Pseudomonadota</taxon>
        <taxon>Betaproteobacteria</taxon>
        <taxon>Burkholderiales</taxon>
        <taxon>Burkholderiaceae</taxon>
        <taxon>Cupriavidus</taxon>
    </lineage>
</organism>
<dbReference type="PANTHER" id="PTHR43806">
    <property type="entry name" value="PEPTIDASE S8"/>
    <property type="match status" value="1"/>
</dbReference>
<evidence type="ECO:0000313" key="7">
    <source>
        <dbReference type="EMBL" id="QBP11776.1"/>
    </source>
</evidence>
<dbReference type="Proteomes" id="UP000253772">
    <property type="component" value="Chromosome c2"/>
</dbReference>
<dbReference type="InterPro" id="IPR000209">
    <property type="entry name" value="Peptidase_S8/S53_dom"/>
</dbReference>
<keyword evidence="3" id="KW-0378">Hydrolase</keyword>
<evidence type="ECO:0000313" key="8">
    <source>
        <dbReference type="Proteomes" id="UP000253772"/>
    </source>
</evidence>
<feature type="region of interest" description="Disordered" evidence="5">
    <location>
        <begin position="731"/>
        <end position="754"/>
    </location>
</feature>
<keyword evidence="2" id="KW-0645">Protease</keyword>
<gene>
    <name evidence="7" type="ORF">DDF84_018345</name>
</gene>
<keyword evidence="4" id="KW-0720">Serine protease</keyword>
<name>A0A482IV33_9BURK</name>
<evidence type="ECO:0000259" key="6">
    <source>
        <dbReference type="Pfam" id="PF00082"/>
    </source>
</evidence>
<evidence type="ECO:0000256" key="3">
    <source>
        <dbReference type="ARBA" id="ARBA00022801"/>
    </source>
</evidence>
<reference evidence="7 8" key="1">
    <citation type="submission" date="2019-03" db="EMBL/GenBank/DDBJ databases">
        <title>Comparative insights into the high quality Complete genome sequence of highly metal resistant Cupriavidus metallidurans strain BS1 isolated from a gold-copper mine.</title>
        <authorList>
            <person name="Mazhar H.S."/>
            <person name="Rensing C."/>
        </authorList>
    </citation>
    <scope>NUCLEOTIDE SEQUENCE [LARGE SCALE GENOMIC DNA]</scope>
    <source>
        <strain evidence="7 8">BS1</strain>
    </source>
</reference>
<dbReference type="SUPFAM" id="SSF52743">
    <property type="entry name" value="Subtilisin-like"/>
    <property type="match status" value="1"/>
</dbReference>
<evidence type="ECO:0000256" key="4">
    <source>
        <dbReference type="ARBA" id="ARBA00022825"/>
    </source>
</evidence>
<dbReference type="InterPro" id="IPR034074">
    <property type="entry name" value="Y4bN_pept_dom"/>
</dbReference>
<dbReference type="PANTHER" id="PTHR43806:SF11">
    <property type="entry name" value="CEREVISIN-RELATED"/>
    <property type="match status" value="1"/>
</dbReference>
<dbReference type="InterPro" id="IPR050131">
    <property type="entry name" value="Peptidase_S8_subtilisin-like"/>
</dbReference>
<protein>
    <submittedName>
        <fullName evidence="7">S8 family peptidase</fullName>
    </submittedName>
</protein>
<accession>A0A482IV33</accession>
<evidence type="ECO:0000256" key="2">
    <source>
        <dbReference type="ARBA" id="ARBA00022670"/>
    </source>
</evidence>
<dbReference type="CDD" id="cd04847">
    <property type="entry name" value="Peptidases_S8_Subtilisin_like_2"/>
    <property type="match status" value="1"/>
</dbReference>
<dbReference type="InterPro" id="IPR036852">
    <property type="entry name" value="Peptidase_S8/S53_dom_sf"/>
</dbReference>
<dbReference type="GO" id="GO:0006508">
    <property type="term" value="P:proteolysis"/>
    <property type="evidence" value="ECO:0007669"/>
    <property type="project" value="UniProtKB-KW"/>
</dbReference>
<evidence type="ECO:0000256" key="1">
    <source>
        <dbReference type="ARBA" id="ARBA00011073"/>
    </source>
</evidence>
<feature type="compositionally biased region" description="Acidic residues" evidence="5">
    <location>
        <begin position="737"/>
        <end position="750"/>
    </location>
</feature>
<evidence type="ECO:0000256" key="5">
    <source>
        <dbReference type="SAM" id="MobiDB-lite"/>
    </source>
</evidence>
<dbReference type="OrthoDB" id="9768989at2"/>
<proteinExistence type="inferred from homology"/>
<dbReference type="Pfam" id="PF00082">
    <property type="entry name" value="Peptidase_S8"/>
    <property type="match status" value="1"/>
</dbReference>
<dbReference type="Gene3D" id="3.40.50.200">
    <property type="entry name" value="Peptidase S8/S53 domain"/>
    <property type="match status" value="1"/>
</dbReference>
<sequence>MASEYPLLYVSNPTVLRQDRTTNAGGSKTDFFADRDQAFAALRTHITTRLATVQAQLQDNAQRFCSSGFVKVRLQEKAWAKTHRPVRKLFTEDNAPVVAGDDIGELVVRATPAGLGRVIESVGKADKDTARRRDSHGKLVVNPNRERSEVGALEDLRLWSEEDRRLPNAKDAISVFEEFGLAPMYAVRFFDPIDAALQKAKPASGHVAWQDSPADSFVRSLVLLGRKLGIYVVVEHGLDSMSRAYVGLVDSPGFAILEGFERLDQMGEQLKVDGDLSLEAHKELLHLLGTHPNVRSVAVPTVLFSDRVSTFEAAATGQRIQRRSTVVSVTPAKLPTPVKGTSYPTVAVVDGGIAATFRPWIKGTYGDIPEDERDLEHGTNIAGLLVSAQSLNGSYVQRFEEDGCWLIDIAIHPTDEFAGDYYENGSAKFLDALEGIVARCKAEHGVRVFNFSLNNRTDVLPNQFSDEAMRLDAIAQRHDVFFVISAGNAKEGDARAQWDSRPLYAALQLSEVRTDTLWGPADSLVNVSVGATNGAGVQGCIADAPARYSRRGPGVRGSIKPDVCHIGGADRDGDPNTGLMSVSKEGMLAAVKGTSMAAPLAAKTLAALDLEMGGHAPREVVQAVYLHNTYFAPPLTRVQARRTARHLVGFGYPRPSAQTLMLDRHTFGVVVHDTLHVDDNTIIDFRWPRDLVDEEGRCRGTARLTLVYSPPLDFTFGAEAARISLDPALRQRKVDDKSDEDDDEDSDDEEGKAGWVGRLKPLHASGLKRTSREAALLLDGMKWSPVKLLEGNLRGVGRSSEWRLSVNYIARDQVQFPEDGVPFAVVLTITDPQKEANVYDDLQQELVASSSVKLNDIRTALRVRPQAR</sequence>